<dbReference type="PANTHER" id="PTHR42743">
    <property type="entry name" value="AMINO-ACID AMINOTRANSFERASE"/>
    <property type="match status" value="1"/>
</dbReference>
<dbReference type="OrthoDB" id="6469at2157"/>
<evidence type="ECO:0000256" key="6">
    <source>
        <dbReference type="ARBA" id="ARBA00022576"/>
    </source>
</evidence>
<dbReference type="UniPathway" id="UPA00049">
    <property type="reaction ID" value="UER00062"/>
</dbReference>
<dbReference type="EC" id="2.6.1.42" evidence="14"/>
<comment type="function">
    <text evidence="14">Acts on leucine, isoleucine and valine.</text>
</comment>
<evidence type="ECO:0000256" key="13">
    <source>
        <dbReference type="ARBA" id="ARBA00049229"/>
    </source>
</evidence>
<dbReference type="InterPro" id="IPR005785">
    <property type="entry name" value="B_amino_transI"/>
</dbReference>
<evidence type="ECO:0000256" key="1">
    <source>
        <dbReference type="ARBA" id="ARBA00001933"/>
    </source>
</evidence>
<dbReference type="InterPro" id="IPR050571">
    <property type="entry name" value="Class-IV_PLP-Dep_Aminotrnsfr"/>
</dbReference>
<accession>A0A1G8V023</accession>
<comment type="catalytic activity">
    <reaction evidence="12 14">
        <text>L-isoleucine + 2-oxoglutarate = (S)-3-methyl-2-oxopentanoate + L-glutamate</text>
        <dbReference type="Rhea" id="RHEA:24801"/>
        <dbReference type="ChEBI" id="CHEBI:16810"/>
        <dbReference type="ChEBI" id="CHEBI:29985"/>
        <dbReference type="ChEBI" id="CHEBI:35146"/>
        <dbReference type="ChEBI" id="CHEBI:58045"/>
        <dbReference type="EC" id="2.6.1.42"/>
    </reaction>
</comment>
<evidence type="ECO:0000256" key="7">
    <source>
        <dbReference type="ARBA" id="ARBA00022605"/>
    </source>
</evidence>
<proteinExistence type="inferred from homology"/>
<evidence type="ECO:0000256" key="14">
    <source>
        <dbReference type="RuleBase" id="RU364094"/>
    </source>
</evidence>
<dbReference type="InterPro" id="IPR043132">
    <property type="entry name" value="BCAT-like_C"/>
</dbReference>
<reference evidence="15 16" key="1">
    <citation type="submission" date="2016-10" db="EMBL/GenBank/DDBJ databases">
        <authorList>
            <person name="de Groot N.N."/>
        </authorList>
    </citation>
    <scope>NUCLEOTIDE SEQUENCE [LARGE SCALE GENOMIC DNA]</scope>
    <source>
        <strain evidence="15 16">IBRC-M10015</strain>
    </source>
</reference>
<dbReference type="InterPro" id="IPR001544">
    <property type="entry name" value="Aminotrans_IV"/>
</dbReference>
<dbReference type="Pfam" id="PF01063">
    <property type="entry name" value="Aminotran_4"/>
    <property type="match status" value="1"/>
</dbReference>
<dbReference type="GO" id="GO:0052655">
    <property type="term" value="F:L-valine-2-oxoglutarate transaminase activity"/>
    <property type="evidence" value="ECO:0007669"/>
    <property type="project" value="RHEA"/>
</dbReference>
<dbReference type="InterPro" id="IPR036038">
    <property type="entry name" value="Aminotransferase-like"/>
</dbReference>
<evidence type="ECO:0000256" key="10">
    <source>
        <dbReference type="ARBA" id="ARBA00023304"/>
    </source>
</evidence>
<evidence type="ECO:0000256" key="8">
    <source>
        <dbReference type="ARBA" id="ARBA00022679"/>
    </source>
</evidence>
<dbReference type="NCBIfam" id="TIGR01122">
    <property type="entry name" value="ilvE_I"/>
    <property type="match status" value="1"/>
</dbReference>
<dbReference type="GO" id="GO:0052654">
    <property type="term" value="F:L-leucine-2-oxoglutarate transaminase activity"/>
    <property type="evidence" value="ECO:0007669"/>
    <property type="project" value="RHEA"/>
</dbReference>
<dbReference type="Proteomes" id="UP000198856">
    <property type="component" value="Unassembled WGS sequence"/>
</dbReference>
<organism evidence="15 16">
    <name type="scientific">Halovenus aranensis</name>
    <dbReference type="NCBI Taxonomy" id="890420"/>
    <lineage>
        <taxon>Archaea</taxon>
        <taxon>Methanobacteriati</taxon>
        <taxon>Methanobacteriota</taxon>
        <taxon>Stenosarchaea group</taxon>
        <taxon>Halobacteria</taxon>
        <taxon>Halobacteriales</taxon>
        <taxon>Haloarculaceae</taxon>
        <taxon>Halovenus</taxon>
    </lineage>
</organism>
<dbReference type="GO" id="GO:0009098">
    <property type="term" value="P:L-leucine biosynthetic process"/>
    <property type="evidence" value="ECO:0007669"/>
    <property type="project" value="UniProtKB-UniPathway"/>
</dbReference>
<keyword evidence="9 14" id="KW-0663">Pyridoxal phosphate</keyword>
<evidence type="ECO:0000256" key="12">
    <source>
        <dbReference type="ARBA" id="ARBA00048798"/>
    </source>
</evidence>
<dbReference type="PANTHER" id="PTHR42743:SF11">
    <property type="entry name" value="AMINODEOXYCHORISMATE LYASE"/>
    <property type="match status" value="1"/>
</dbReference>
<keyword evidence="8 14" id="KW-0808">Transferase</keyword>
<gene>
    <name evidence="14" type="primary">ilvE</name>
    <name evidence="15" type="ORF">SAMN05216226_105191</name>
</gene>
<evidence type="ECO:0000256" key="5">
    <source>
        <dbReference type="ARBA" id="ARBA00009320"/>
    </source>
</evidence>
<comment type="catalytic activity">
    <reaction evidence="11 14">
        <text>L-valine + 2-oxoglutarate = 3-methyl-2-oxobutanoate + L-glutamate</text>
        <dbReference type="Rhea" id="RHEA:24813"/>
        <dbReference type="ChEBI" id="CHEBI:11851"/>
        <dbReference type="ChEBI" id="CHEBI:16810"/>
        <dbReference type="ChEBI" id="CHEBI:29985"/>
        <dbReference type="ChEBI" id="CHEBI:57762"/>
        <dbReference type="EC" id="2.6.1.42"/>
    </reaction>
</comment>
<dbReference type="GO" id="GO:0009097">
    <property type="term" value="P:isoleucine biosynthetic process"/>
    <property type="evidence" value="ECO:0007669"/>
    <property type="project" value="UniProtKB-UniPathway"/>
</dbReference>
<keyword evidence="6 14" id="KW-0032">Aminotransferase</keyword>
<comment type="pathway">
    <text evidence="3 14">Amino-acid biosynthesis; L-valine biosynthesis; L-valine from pyruvate: step 4/4.</text>
</comment>
<sequence length="309" mass="34366">MSFDEMDVGTIWMDGEFVDWDDANVHVLTHALHYGTGIFEGVRCYETDDGPAIFRWEDHLDRFYESAKPFEMEIPHDPEELTDATLELLRREEMASCYIRPVAFFGYEMLGVNPSDIPVETAIAAWPWGTYLGEDALEEGVDVGVSSWRKHASSQIPTGAKMTGAYVNSVLASIEAKAHHYVEAIVLNKEGNVAEGPGENIFLVRDGELYTPGLAESILGGITRQSLIEIARDEGYTVHEDATISRGELYTADELFFTGTAAEVTPIKSVDNREVGAGERGPVTADLQSRFFEIVEQQPPEYADWFTPV</sequence>
<dbReference type="UniPathway" id="UPA00048">
    <property type="reaction ID" value="UER00073"/>
</dbReference>
<evidence type="ECO:0000256" key="2">
    <source>
        <dbReference type="ARBA" id="ARBA00004824"/>
    </source>
</evidence>
<dbReference type="EMBL" id="FNFC01000005">
    <property type="protein sequence ID" value="SDJ58695.1"/>
    <property type="molecule type" value="Genomic_DNA"/>
</dbReference>
<evidence type="ECO:0000256" key="9">
    <source>
        <dbReference type="ARBA" id="ARBA00022898"/>
    </source>
</evidence>
<protein>
    <recommendedName>
        <fullName evidence="14">Branched-chain-amino-acid aminotransferase</fullName>
        <shortName evidence="14">BCAT</shortName>
        <ecNumber evidence="14">2.6.1.42</ecNumber>
    </recommendedName>
</protein>
<comment type="pathway">
    <text evidence="4 14">Amino-acid biosynthesis; L-leucine biosynthesis; L-leucine from 3-methyl-2-oxobutanoate: step 4/4.</text>
</comment>
<dbReference type="InterPro" id="IPR043131">
    <property type="entry name" value="BCAT-like_N"/>
</dbReference>
<comment type="cofactor">
    <cofactor evidence="1 14">
        <name>pyridoxal 5'-phosphate</name>
        <dbReference type="ChEBI" id="CHEBI:597326"/>
    </cofactor>
</comment>
<dbReference type="CDD" id="cd01557">
    <property type="entry name" value="BCAT_beta_family"/>
    <property type="match status" value="1"/>
</dbReference>
<comment type="catalytic activity">
    <reaction evidence="13 14">
        <text>L-leucine + 2-oxoglutarate = 4-methyl-2-oxopentanoate + L-glutamate</text>
        <dbReference type="Rhea" id="RHEA:18321"/>
        <dbReference type="ChEBI" id="CHEBI:16810"/>
        <dbReference type="ChEBI" id="CHEBI:17865"/>
        <dbReference type="ChEBI" id="CHEBI:29985"/>
        <dbReference type="ChEBI" id="CHEBI:57427"/>
        <dbReference type="EC" id="2.6.1.42"/>
    </reaction>
</comment>
<dbReference type="AlphaFoldDB" id="A0A1G8V023"/>
<evidence type="ECO:0000313" key="15">
    <source>
        <dbReference type="EMBL" id="SDJ58695.1"/>
    </source>
</evidence>
<evidence type="ECO:0000313" key="16">
    <source>
        <dbReference type="Proteomes" id="UP000198856"/>
    </source>
</evidence>
<keyword evidence="16" id="KW-1185">Reference proteome</keyword>
<name>A0A1G8V023_9EURY</name>
<keyword evidence="7 14" id="KW-0028">Amino-acid biosynthesis</keyword>
<dbReference type="Gene3D" id="3.30.470.10">
    <property type="match status" value="1"/>
</dbReference>
<evidence type="ECO:0000256" key="3">
    <source>
        <dbReference type="ARBA" id="ARBA00004931"/>
    </source>
</evidence>
<comment type="pathway">
    <text evidence="2 14">Amino-acid biosynthesis; L-isoleucine biosynthesis; L-isoleucine from 2-oxobutanoate: step 4/4.</text>
</comment>
<comment type="similarity">
    <text evidence="5 14">Belongs to the class-IV pyridoxal-phosphate-dependent aminotransferase family.</text>
</comment>
<dbReference type="FunFam" id="3.20.10.10:FF:000002">
    <property type="entry name" value="D-alanine aminotransferase"/>
    <property type="match status" value="1"/>
</dbReference>
<evidence type="ECO:0000256" key="4">
    <source>
        <dbReference type="ARBA" id="ARBA00005072"/>
    </source>
</evidence>
<dbReference type="NCBIfam" id="NF005146">
    <property type="entry name" value="PRK06606.1"/>
    <property type="match status" value="1"/>
</dbReference>
<evidence type="ECO:0000256" key="11">
    <source>
        <dbReference type="ARBA" id="ARBA00048212"/>
    </source>
</evidence>
<dbReference type="InterPro" id="IPR033939">
    <property type="entry name" value="BCAT_family"/>
</dbReference>
<dbReference type="RefSeq" id="WP_092701155.1">
    <property type="nucleotide sequence ID" value="NZ_FNFC01000005.1"/>
</dbReference>
<dbReference type="GO" id="GO:0009099">
    <property type="term" value="P:L-valine biosynthetic process"/>
    <property type="evidence" value="ECO:0007669"/>
    <property type="project" value="UniProtKB-UniPathway"/>
</dbReference>
<dbReference type="Gene3D" id="3.20.10.10">
    <property type="entry name" value="D-amino Acid Aminotransferase, subunit A, domain 2"/>
    <property type="match status" value="1"/>
</dbReference>
<keyword evidence="10 14" id="KW-0100">Branched-chain amino acid biosynthesis</keyword>
<dbReference type="SUPFAM" id="SSF56752">
    <property type="entry name" value="D-aminoacid aminotransferase-like PLP-dependent enzymes"/>
    <property type="match status" value="1"/>
</dbReference>
<dbReference type="GO" id="GO:0052656">
    <property type="term" value="F:L-isoleucine-2-oxoglutarate transaminase activity"/>
    <property type="evidence" value="ECO:0007669"/>
    <property type="project" value="RHEA"/>
</dbReference>
<dbReference type="STRING" id="890420.SAMN05216226_105191"/>
<dbReference type="UniPathway" id="UPA00047">
    <property type="reaction ID" value="UER00058"/>
</dbReference>